<dbReference type="EMBL" id="BMZM01000006">
    <property type="protein sequence ID" value="GHC34529.1"/>
    <property type="molecule type" value="Genomic_DNA"/>
</dbReference>
<evidence type="ECO:0008006" key="3">
    <source>
        <dbReference type="Google" id="ProtNLM"/>
    </source>
</evidence>
<reference evidence="2" key="1">
    <citation type="journal article" date="2019" name="Int. J. Syst. Evol. Microbiol.">
        <title>The Global Catalogue of Microorganisms (GCM) 10K type strain sequencing project: providing services to taxonomists for standard genome sequencing and annotation.</title>
        <authorList>
            <consortium name="The Broad Institute Genomics Platform"/>
            <consortium name="The Broad Institute Genome Sequencing Center for Infectious Disease"/>
            <person name="Wu L."/>
            <person name="Ma J."/>
        </authorList>
    </citation>
    <scope>NUCLEOTIDE SEQUENCE [LARGE SCALE GENOMIC DNA]</scope>
    <source>
        <strain evidence="2">KCTC 42082</strain>
    </source>
</reference>
<organism evidence="1 2">
    <name type="scientific">Kushneria pakistanensis</name>
    <dbReference type="NCBI Taxonomy" id="1508770"/>
    <lineage>
        <taxon>Bacteria</taxon>
        <taxon>Pseudomonadati</taxon>
        <taxon>Pseudomonadota</taxon>
        <taxon>Gammaproteobacteria</taxon>
        <taxon>Oceanospirillales</taxon>
        <taxon>Halomonadaceae</taxon>
        <taxon>Kushneria</taxon>
    </lineage>
</organism>
<comment type="caution">
    <text evidence="1">The sequence shown here is derived from an EMBL/GenBank/DDBJ whole genome shotgun (WGS) entry which is preliminary data.</text>
</comment>
<proteinExistence type="predicted"/>
<evidence type="ECO:0000313" key="1">
    <source>
        <dbReference type="EMBL" id="GHC34529.1"/>
    </source>
</evidence>
<name>A0ABQ3FQU7_9GAMM</name>
<evidence type="ECO:0000313" key="2">
    <source>
        <dbReference type="Proteomes" id="UP000604243"/>
    </source>
</evidence>
<protein>
    <recommendedName>
        <fullName evidence="3">Helix-turn-helix domain-containing protein</fullName>
    </recommendedName>
</protein>
<gene>
    <name evidence="1" type="ORF">GCM10010082_31500</name>
</gene>
<sequence length="82" mass="9306">MLSQNVTTDNEDVTFREWVDNSGGIEQAAALLGEKPRTVRSWYECRRRPRSESAEKIIRISGHQVDYAGLYGPVEALKEPAR</sequence>
<accession>A0ABQ3FQU7</accession>
<dbReference type="Proteomes" id="UP000604243">
    <property type="component" value="Unassembled WGS sequence"/>
</dbReference>
<keyword evidence="2" id="KW-1185">Reference proteome</keyword>